<evidence type="ECO:0000259" key="1">
    <source>
        <dbReference type="Pfam" id="PF03167"/>
    </source>
</evidence>
<keyword evidence="3" id="KW-1185">Reference proteome</keyword>
<accession>A0A1G9LFD1</accession>
<dbReference type="InterPro" id="IPR005122">
    <property type="entry name" value="Uracil-DNA_glycosylase-like"/>
</dbReference>
<dbReference type="NCBIfam" id="TIGR04274">
    <property type="entry name" value="hypoxanDNAglyco"/>
    <property type="match status" value="1"/>
</dbReference>
<name>A0A1G9LFD1_9SPHI</name>
<evidence type="ECO:0000313" key="3">
    <source>
        <dbReference type="Proteomes" id="UP000183200"/>
    </source>
</evidence>
<dbReference type="AlphaFoldDB" id="A0A1G9LFD1"/>
<dbReference type="InterPro" id="IPR026353">
    <property type="entry name" value="Hypoxan-DNA_Glyclase"/>
</dbReference>
<reference evidence="3" key="1">
    <citation type="submission" date="2016-10" db="EMBL/GenBank/DDBJ databases">
        <authorList>
            <person name="Varghese N."/>
            <person name="Submissions S."/>
        </authorList>
    </citation>
    <scope>NUCLEOTIDE SEQUENCE [LARGE SCALE GENOMIC DNA]</scope>
    <source>
        <strain evidence="3">DSM 19110</strain>
    </source>
</reference>
<sequence length="177" mass="20786">MDIPEDNNAGQCNCLEPIVDFDTQIIILGTMPGIASIEKEEYYANEDNVFWDIIYRVFNPPLPADRQILLSYREKLQVLKTNRIGLWDTLSACNRKGNQDHRISGEKINDFERFFSEHNQIHTIIFNGKKSLDYFRGKYPNLLKTINYRVWYSTSSSSPINAFYILYQWSELKTLLM</sequence>
<feature type="domain" description="Uracil-DNA glycosylase-like" evidence="1">
    <location>
        <begin position="19"/>
        <end position="163"/>
    </location>
</feature>
<organism evidence="2 3">
    <name type="scientific">Pedobacter steynii</name>
    <dbReference type="NCBI Taxonomy" id="430522"/>
    <lineage>
        <taxon>Bacteria</taxon>
        <taxon>Pseudomonadati</taxon>
        <taxon>Bacteroidota</taxon>
        <taxon>Sphingobacteriia</taxon>
        <taxon>Sphingobacteriales</taxon>
        <taxon>Sphingobacteriaceae</taxon>
        <taxon>Pedobacter</taxon>
    </lineage>
</organism>
<dbReference type="Gene3D" id="3.40.470.10">
    <property type="entry name" value="Uracil-DNA glycosylase-like domain"/>
    <property type="match status" value="1"/>
</dbReference>
<dbReference type="EMBL" id="FNGY01000001">
    <property type="protein sequence ID" value="SDL60574.1"/>
    <property type="molecule type" value="Genomic_DNA"/>
</dbReference>
<gene>
    <name evidence="2" type="ORF">SAMN05421820_101869</name>
</gene>
<evidence type="ECO:0000313" key="2">
    <source>
        <dbReference type="EMBL" id="SDL60574.1"/>
    </source>
</evidence>
<protein>
    <submittedName>
        <fullName evidence="2">Hypoxanthine-DNA glycosylase</fullName>
    </submittedName>
</protein>
<dbReference type="RefSeq" id="WP_074604853.1">
    <property type="nucleotide sequence ID" value="NZ_FNGY01000001.1"/>
</dbReference>
<dbReference type="InterPro" id="IPR036895">
    <property type="entry name" value="Uracil-DNA_glycosylase-like_sf"/>
</dbReference>
<dbReference type="Proteomes" id="UP000183200">
    <property type="component" value="Unassembled WGS sequence"/>
</dbReference>
<dbReference type="OrthoDB" id="9799921at2"/>
<proteinExistence type="predicted"/>
<dbReference type="CDD" id="cd10032">
    <property type="entry name" value="UDG-F6_HDG"/>
    <property type="match status" value="1"/>
</dbReference>
<dbReference type="SUPFAM" id="SSF52141">
    <property type="entry name" value="Uracil-DNA glycosylase-like"/>
    <property type="match status" value="1"/>
</dbReference>
<dbReference type="Pfam" id="PF03167">
    <property type="entry name" value="UDG"/>
    <property type="match status" value="1"/>
</dbReference>